<comment type="similarity">
    <text evidence="2">Belongs to the PA-phosphatase related phosphoesterase family.</text>
</comment>
<organism evidence="9 10">
    <name type="scientific">Penicillium patulum</name>
    <name type="common">Penicillium griseofulvum</name>
    <dbReference type="NCBI Taxonomy" id="5078"/>
    <lineage>
        <taxon>Eukaryota</taxon>
        <taxon>Fungi</taxon>
        <taxon>Dikarya</taxon>
        <taxon>Ascomycota</taxon>
        <taxon>Pezizomycotina</taxon>
        <taxon>Eurotiomycetes</taxon>
        <taxon>Eurotiomycetidae</taxon>
        <taxon>Eurotiales</taxon>
        <taxon>Aspergillaceae</taxon>
        <taxon>Penicillium</taxon>
    </lineage>
</organism>
<evidence type="ECO:0000313" key="10">
    <source>
        <dbReference type="Proteomes" id="UP000070168"/>
    </source>
</evidence>
<keyword evidence="9" id="KW-0575">Peroxidase</keyword>
<feature type="domain" description="Phosphatidic acid phosphatase type 2/haloperoxidase" evidence="8">
    <location>
        <begin position="122"/>
        <end position="304"/>
    </location>
</feature>
<dbReference type="GO" id="GO:0016020">
    <property type="term" value="C:membrane"/>
    <property type="evidence" value="ECO:0007669"/>
    <property type="project" value="UniProtKB-SubCell"/>
</dbReference>
<dbReference type="GeneID" id="63706329"/>
<evidence type="ECO:0000256" key="2">
    <source>
        <dbReference type="ARBA" id="ARBA00008816"/>
    </source>
</evidence>
<evidence type="ECO:0000259" key="8">
    <source>
        <dbReference type="SMART" id="SM00014"/>
    </source>
</evidence>
<dbReference type="Pfam" id="PF01569">
    <property type="entry name" value="PAP2"/>
    <property type="match status" value="1"/>
</dbReference>
<feature type="transmembrane region" description="Helical" evidence="7">
    <location>
        <begin position="286"/>
        <end position="304"/>
    </location>
</feature>
<proteinExistence type="inferred from homology"/>
<dbReference type="Gene3D" id="1.20.144.10">
    <property type="entry name" value="Phosphatidic acid phosphatase type 2/haloperoxidase"/>
    <property type="match status" value="1"/>
</dbReference>
<dbReference type="GO" id="GO:0006644">
    <property type="term" value="P:phospholipid metabolic process"/>
    <property type="evidence" value="ECO:0007669"/>
    <property type="project" value="InterPro"/>
</dbReference>
<dbReference type="AlphaFoldDB" id="A0A135L9A7"/>
<dbReference type="OMA" id="WNAGWMG"/>
<dbReference type="GO" id="GO:0008195">
    <property type="term" value="F:phosphatidate phosphatase activity"/>
    <property type="evidence" value="ECO:0007669"/>
    <property type="project" value="TreeGrafter"/>
</dbReference>
<dbReference type="OrthoDB" id="10030083at2759"/>
<evidence type="ECO:0000256" key="1">
    <source>
        <dbReference type="ARBA" id="ARBA00004141"/>
    </source>
</evidence>
<dbReference type="GO" id="GO:0004601">
    <property type="term" value="F:peroxidase activity"/>
    <property type="evidence" value="ECO:0007669"/>
    <property type="project" value="UniProtKB-KW"/>
</dbReference>
<dbReference type="InterPro" id="IPR043216">
    <property type="entry name" value="PAP-like"/>
</dbReference>
<dbReference type="EMBL" id="LHQR01000070">
    <property type="protein sequence ID" value="KXG45549.1"/>
    <property type="molecule type" value="Genomic_DNA"/>
</dbReference>
<keyword evidence="9" id="KW-0560">Oxidoreductase</keyword>
<dbReference type="FunFam" id="1.20.144.10:FF:000042">
    <property type="entry name" value="PAP2 domain protein"/>
    <property type="match status" value="1"/>
</dbReference>
<accession>A0A135L9A7</accession>
<dbReference type="SMART" id="SM00014">
    <property type="entry name" value="acidPPc"/>
    <property type="match status" value="1"/>
</dbReference>
<dbReference type="STRING" id="5078.A0A135L9A7"/>
<dbReference type="GO" id="GO:0046839">
    <property type="term" value="P:phospholipid dephosphorylation"/>
    <property type="evidence" value="ECO:0007669"/>
    <property type="project" value="TreeGrafter"/>
</dbReference>
<evidence type="ECO:0000256" key="6">
    <source>
        <dbReference type="SAM" id="MobiDB-lite"/>
    </source>
</evidence>
<dbReference type="InterPro" id="IPR036938">
    <property type="entry name" value="PAP2/HPO_sf"/>
</dbReference>
<keyword evidence="3 7" id="KW-0812">Transmembrane</keyword>
<sequence length="379" mass="41662">MPIVKDTVTRLATISKLLLLSYIVDWIFIIGIALIGYGFYEQPPNHHAFSLTDQTISYPHTKETVSTKTLLLVCLFAPAVIIFLIAWLVVPAKATSTPDSTSPTPKPPAAQYIRRKFWEWNVGWMGLALALASTWTATQGLKALIGKPRPDLLARCNPDIARIAEFTVGGLGESVRGAATLVSWEICRDKSDSLRIDGFSSFPSGHSSFSFAGLGYLTLWLCSKFSVAFPYLPRYPVEDQSHRDEDTSVRKRGAAPPVYLMLLAFVPTATASFIAASRWFNYRHHGFDILFGAALGIFFAYIGFNMYHLPIRRGAGWAWGARSRGRAFMRGVGVPSSLGSDGWAGERGLDIESAREMVRGPGQGHVKPETGEGMAVRVE</sequence>
<evidence type="ECO:0000256" key="7">
    <source>
        <dbReference type="SAM" id="Phobius"/>
    </source>
</evidence>
<dbReference type="Proteomes" id="UP000070168">
    <property type="component" value="Unassembled WGS sequence"/>
</dbReference>
<dbReference type="InterPro" id="IPR000326">
    <property type="entry name" value="PAP2/HPO"/>
</dbReference>
<comment type="caution">
    <text evidence="9">The sequence shown here is derived from an EMBL/GenBank/DDBJ whole genome shotgun (WGS) entry which is preliminary data.</text>
</comment>
<evidence type="ECO:0000256" key="3">
    <source>
        <dbReference type="ARBA" id="ARBA00022692"/>
    </source>
</evidence>
<feature type="transmembrane region" description="Helical" evidence="7">
    <location>
        <begin position="122"/>
        <end position="145"/>
    </location>
</feature>
<dbReference type="PANTHER" id="PTHR10165">
    <property type="entry name" value="LIPID PHOSPHATE PHOSPHATASE"/>
    <property type="match status" value="1"/>
</dbReference>
<dbReference type="CDD" id="cd03390">
    <property type="entry name" value="PAP2_containing_1_like"/>
    <property type="match status" value="1"/>
</dbReference>
<evidence type="ECO:0000313" key="9">
    <source>
        <dbReference type="EMBL" id="KXG45549.1"/>
    </source>
</evidence>
<dbReference type="PANTHER" id="PTHR10165:SF154">
    <property type="entry name" value="PAP2 DOMAIN PROTEIN (AFU_ORTHOLOGUE AFUA_1G09730)"/>
    <property type="match status" value="1"/>
</dbReference>
<name>A0A135L9A7_PENPA</name>
<keyword evidence="5 7" id="KW-0472">Membrane</keyword>
<comment type="subcellular location">
    <subcellularLocation>
        <location evidence="1">Membrane</location>
        <topology evidence="1">Multi-pass membrane protein</topology>
    </subcellularLocation>
</comment>
<gene>
    <name evidence="9" type="ORF">PGRI_033160</name>
</gene>
<keyword evidence="10" id="KW-1185">Reference proteome</keyword>
<feature type="region of interest" description="Disordered" evidence="6">
    <location>
        <begin position="359"/>
        <end position="379"/>
    </location>
</feature>
<dbReference type="RefSeq" id="XP_040644085.1">
    <property type="nucleotide sequence ID" value="XM_040791029.1"/>
</dbReference>
<evidence type="ECO:0000256" key="5">
    <source>
        <dbReference type="ARBA" id="ARBA00023136"/>
    </source>
</evidence>
<feature type="transmembrane region" description="Helical" evidence="7">
    <location>
        <begin position="20"/>
        <end position="40"/>
    </location>
</feature>
<evidence type="ECO:0000256" key="4">
    <source>
        <dbReference type="ARBA" id="ARBA00022989"/>
    </source>
</evidence>
<dbReference type="SUPFAM" id="SSF48317">
    <property type="entry name" value="Acid phosphatase/Vanadium-dependent haloperoxidase"/>
    <property type="match status" value="1"/>
</dbReference>
<protein>
    <submittedName>
        <fullName evidence="9">Phosphatidic acid phosphatase type 2/haloperoxidase</fullName>
    </submittedName>
</protein>
<keyword evidence="4 7" id="KW-1133">Transmembrane helix</keyword>
<reference evidence="9 10" key="1">
    <citation type="journal article" date="2016" name="BMC Genomics">
        <title>Genome sequencing and secondary metabolism of the postharvest pathogen Penicillium griseofulvum.</title>
        <authorList>
            <person name="Banani H."/>
            <person name="Marcet-Houben M."/>
            <person name="Ballester A.R."/>
            <person name="Abbruscato P."/>
            <person name="Gonzalez-Candelas L."/>
            <person name="Gabaldon T."/>
            <person name="Spadaro D."/>
        </authorList>
    </citation>
    <scope>NUCLEOTIDE SEQUENCE [LARGE SCALE GENOMIC DNA]</scope>
    <source>
        <strain evidence="9 10">PG3</strain>
    </source>
</reference>
<feature type="transmembrane region" description="Helical" evidence="7">
    <location>
        <begin position="258"/>
        <end position="280"/>
    </location>
</feature>
<feature type="transmembrane region" description="Helical" evidence="7">
    <location>
        <begin position="70"/>
        <end position="90"/>
    </location>
</feature>